<dbReference type="CDD" id="cd00093">
    <property type="entry name" value="HTH_XRE"/>
    <property type="match status" value="1"/>
</dbReference>
<keyword evidence="2" id="KW-1185">Reference proteome</keyword>
<name>A0A512HA13_9PROT</name>
<dbReference type="RefSeq" id="WP_147164309.1">
    <property type="nucleotide sequence ID" value="NZ_BJZO01000069.1"/>
</dbReference>
<dbReference type="EMBL" id="BJZO01000069">
    <property type="protein sequence ID" value="GEO82297.1"/>
    <property type="molecule type" value="Genomic_DNA"/>
</dbReference>
<evidence type="ECO:0000313" key="1">
    <source>
        <dbReference type="EMBL" id="GEO82297.1"/>
    </source>
</evidence>
<gene>
    <name evidence="1" type="ORF">ROR02_24280</name>
</gene>
<proteinExistence type="predicted"/>
<evidence type="ECO:0000313" key="2">
    <source>
        <dbReference type="Proteomes" id="UP000321567"/>
    </source>
</evidence>
<reference evidence="1 2" key="1">
    <citation type="submission" date="2019-07" db="EMBL/GenBank/DDBJ databases">
        <title>Whole genome shotgun sequence of Rhodospirillum oryzae NBRC 107573.</title>
        <authorList>
            <person name="Hosoyama A."/>
            <person name="Uohara A."/>
            <person name="Ohji S."/>
            <person name="Ichikawa N."/>
        </authorList>
    </citation>
    <scope>NUCLEOTIDE SEQUENCE [LARGE SCALE GENOMIC DNA]</scope>
    <source>
        <strain evidence="1 2">NBRC 107573</strain>
    </source>
</reference>
<organism evidence="1 2">
    <name type="scientific">Pararhodospirillum oryzae</name>
    <dbReference type="NCBI Taxonomy" id="478448"/>
    <lineage>
        <taxon>Bacteria</taxon>
        <taxon>Pseudomonadati</taxon>
        <taxon>Pseudomonadota</taxon>
        <taxon>Alphaproteobacteria</taxon>
        <taxon>Rhodospirillales</taxon>
        <taxon>Rhodospirillaceae</taxon>
        <taxon>Pararhodospirillum</taxon>
    </lineage>
</organism>
<comment type="caution">
    <text evidence="1">The sequence shown here is derived from an EMBL/GenBank/DDBJ whole genome shotgun (WGS) entry which is preliminary data.</text>
</comment>
<sequence>MSSAPIPEPRWLALLRAEAGRGSIAAAARRVGISRAAASSLLSGTYPAVSTDAMAARVLAALDVRICPGLGAEMAPEVCADWQAKAHVLVATNGQRVAMYRACRACPHYLIQDKDAPHE</sequence>
<dbReference type="OrthoDB" id="6064795at2"/>
<dbReference type="InterPro" id="IPR001387">
    <property type="entry name" value="Cro/C1-type_HTH"/>
</dbReference>
<protein>
    <submittedName>
        <fullName evidence="1">Uncharacterized protein</fullName>
    </submittedName>
</protein>
<dbReference type="Proteomes" id="UP000321567">
    <property type="component" value="Unassembled WGS sequence"/>
</dbReference>
<dbReference type="AlphaFoldDB" id="A0A512HA13"/>
<accession>A0A512HA13</accession>